<dbReference type="GeneID" id="109124939"/>
<accession>A0ABM1RPT2</accession>
<dbReference type="Pfam" id="PF09133">
    <property type="entry name" value="SANTA"/>
    <property type="match status" value="1"/>
</dbReference>
<gene>
    <name evidence="4" type="primary">LOC109124939</name>
</gene>
<dbReference type="RefSeq" id="XP_019101020.1">
    <property type="nucleotide sequence ID" value="XM_019245475.1"/>
</dbReference>
<evidence type="ECO:0000259" key="2">
    <source>
        <dbReference type="Pfam" id="PF09133"/>
    </source>
</evidence>
<evidence type="ECO:0000313" key="4">
    <source>
        <dbReference type="RefSeq" id="XP_019101020.1"/>
    </source>
</evidence>
<proteinExistence type="predicted"/>
<organism evidence="3 4">
    <name type="scientific">Camelina sativa</name>
    <name type="common">False flax</name>
    <name type="synonym">Myagrum sativum</name>
    <dbReference type="NCBI Taxonomy" id="90675"/>
    <lineage>
        <taxon>Eukaryota</taxon>
        <taxon>Viridiplantae</taxon>
        <taxon>Streptophyta</taxon>
        <taxon>Embryophyta</taxon>
        <taxon>Tracheophyta</taxon>
        <taxon>Spermatophyta</taxon>
        <taxon>Magnoliopsida</taxon>
        <taxon>eudicotyledons</taxon>
        <taxon>Gunneridae</taxon>
        <taxon>Pentapetalae</taxon>
        <taxon>rosids</taxon>
        <taxon>malvids</taxon>
        <taxon>Brassicales</taxon>
        <taxon>Brassicaceae</taxon>
        <taxon>Camelineae</taxon>
        <taxon>Camelina</taxon>
    </lineage>
</organism>
<keyword evidence="3" id="KW-1185">Reference proteome</keyword>
<dbReference type="Proteomes" id="UP000694864">
    <property type="component" value="Chromosome 5"/>
</dbReference>
<dbReference type="PANTHER" id="PTHR35311:SF1">
    <property type="entry name" value="PROTEIN EMBRYO DEFECTIVE 1674"/>
    <property type="match status" value="1"/>
</dbReference>
<evidence type="ECO:0000313" key="3">
    <source>
        <dbReference type="Proteomes" id="UP000694864"/>
    </source>
</evidence>
<reference evidence="4" key="2">
    <citation type="submission" date="2025-08" db="UniProtKB">
        <authorList>
            <consortium name="RefSeq"/>
        </authorList>
    </citation>
    <scope>IDENTIFICATION</scope>
    <source>
        <tissue evidence="4">Leaf</tissue>
    </source>
</reference>
<feature type="domain" description="SANTA" evidence="2">
    <location>
        <begin position="85"/>
        <end position="173"/>
    </location>
</feature>
<dbReference type="PANTHER" id="PTHR35311">
    <property type="entry name" value="KINETOCHORE-ASSOCIATED PROTEIN KNL-2 HOMOLOG"/>
    <property type="match status" value="1"/>
</dbReference>
<dbReference type="InterPro" id="IPR053090">
    <property type="entry name" value="Centromere_KNL-2_homolog"/>
</dbReference>
<sequence length="297" mass="33540">MKKKIAMTTKSKPQSLSTRRSPPRTRSKPLPETNPSPRTRSKPQPEPNPSPRTHPKALPKLNFSPFPPTPASLGAITPIGTRKYVTLSEWWLTRKGKDKEKKALCITGFESDVRLFSSGRILKRHNSVTLESVDGITISISGFINRARSIENGVSEEVCNHFLLGFPFNWEDYNEEIVVDEDRGFVVSFDDVPVNRIQDLSFVDGCLKDKILVDVVSSLRDMVCPKSDEKKKSAVVVDDESLVSSAVVVGVKTRAMRRRDEFESCIEKRSVLHKVYKEEEEISLVVSFTLFFNSHFV</sequence>
<evidence type="ECO:0000256" key="1">
    <source>
        <dbReference type="SAM" id="MobiDB-lite"/>
    </source>
</evidence>
<feature type="region of interest" description="Disordered" evidence="1">
    <location>
        <begin position="1"/>
        <end position="65"/>
    </location>
</feature>
<reference evidence="3" key="1">
    <citation type="journal article" date="2014" name="Nat. Commun.">
        <title>The emerging biofuel crop Camelina sativa retains a highly undifferentiated hexaploid genome structure.</title>
        <authorList>
            <person name="Kagale S."/>
            <person name="Koh C."/>
            <person name="Nixon J."/>
            <person name="Bollina V."/>
            <person name="Clarke W.E."/>
            <person name="Tuteja R."/>
            <person name="Spillane C."/>
            <person name="Robinson S.J."/>
            <person name="Links M.G."/>
            <person name="Clarke C."/>
            <person name="Higgins E.E."/>
            <person name="Huebert T."/>
            <person name="Sharpe A.G."/>
            <person name="Parkin I.A."/>
        </authorList>
    </citation>
    <scope>NUCLEOTIDE SEQUENCE [LARGE SCALE GENOMIC DNA]</scope>
    <source>
        <strain evidence="3">cv. DH55</strain>
    </source>
</reference>
<protein>
    <submittedName>
        <fullName evidence="4">Protein EMBRYO DEFECTIVE 1674-like</fullName>
    </submittedName>
</protein>
<name>A0ABM1RPT2_CAMSA</name>
<dbReference type="InterPro" id="IPR015216">
    <property type="entry name" value="SANTA"/>
</dbReference>